<proteinExistence type="predicted"/>
<reference evidence="2" key="1">
    <citation type="submission" date="2016-10" db="EMBL/GenBank/DDBJ databases">
        <authorList>
            <person name="Varghese N."/>
            <person name="Submissions S."/>
        </authorList>
    </citation>
    <scope>NUCLEOTIDE SEQUENCE [LARGE SCALE GENOMIC DNA]</scope>
    <source>
        <strain evidence="2">CGMCC 1.10223</strain>
    </source>
</reference>
<dbReference type="OrthoDB" id="2082543at2"/>
<protein>
    <submittedName>
        <fullName evidence="1">Uncharacterized protein</fullName>
    </submittedName>
</protein>
<organism evidence="1 2">
    <name type="scientific">Paenibacillus algorifonticola</name>
    <dbReference type="NCBI Taxonomy" id="684063"/>
    <lineage>
        <taxon>Bacteria</taxon>
        <taxon>Bacillati</taxon>
        <taxon>Bacillota</taxon>
        <taxon>Bacilli</taxon>
        <taxon>Bacillales</taxon>
        <taxon>Paenibacillaceae</taxon>
        <taxon>Paenibacillus</taxon>
    </lineage>
</organism>
<dbReference type="Proteomes" id="UP000183410">
    <property type="component" value="Unassembled WGS sequence"/>
</dbReference>
<dbReference type="RefSeq" id="WP_052737199.1">
    <property type="nucleotide sequence ID" value="NZ_FONN01000016.1"/>
</dbReference>
<name>A0A1I2GJN8_9BACL</name>
<sequence>MINELKQWAIKYDIEKISLASFWLSFNNYIEEDSSEFREVFGDDFDHAFLTVNMESVALFLDKWNETKDNELLSYGFDYVVSYIPIVYKTKKIGLYKLLFTLEGEVFDDFFILE</sequence>
<gene>
    <name evidence="1" type="ORF">SAMN04487969_116110</name>
</gene>
<evidence type="ECO:0000313" key="2">
    <source>
        <dbReference type="Proteomes" id="UP000183410"/>
    </source>
</evidence>
<evidence type="ECO:0000313" key="1">
    <source>
        <dbReference type="EMBL" id="SFF17458.1"/>
    </source>
</evidence>
<accession>A0A1I2GJN8</accession>
<dbReference type="AlphaFoldDB" id="A0A1I2GJN8"/>
<dbReference type="EMBL" id="FONN01000016">
    <property type="protein sequence ID" value="SFF17458.1"/>
    <property type="molecule type" value="Genomic_DNA"/>
</dbReference>
<keyword evidence="2" id="KW-1185">Reference proteome</keyword>